<dbReference type="Ensembl" id="ENSBIXT00005043196.1">
    <property type="protein sequence ID" value="ENSBIXP00005045173.1"/>
    <property type="gene ID" value="ENSBIXG00005028978.1"/>
</dbReference>
<accession>A0A4W2IN89</accession>
<evidence type="ECO:0000256" key="4">
    <source>
        <dbReference type="ARBA" id="ARBA00023157"/>
    </source>
</evidence>
<dbReference type="PRINTS" id="PR00722">
    <property type="entry name" value="CHYMOTRYPSIN"/>
</dbReference>
<dbReference type="AlphaFoldDB" id="A0A4W2IN89"/>
<dbReference type="PANTHER" id="PTHR24253">
    <property type="entry name" value="TRANSMEMBRANE PROTEASE SERINE"/>
    <property type="match status" value="1"/>
</dbReference>
<keyword evidence="2 5" id="KW-0378">Hydrolase</keyword>
<dbReference type="SUPFAM" id="SSF50494">
    <property type="entry name" value="Trypsin-like serine proteases"/>
    <property type="match status" value="1"/>
</dbReference>
<dbReference type="GeneTree" id="ENSGT00940000160791"/>
<evidence type="ECO:0000256" key="5">
    <source>
        <dbReference type="RuleBase" id="RU363034"/>
    </source>
</evidence>
<dbReference type="PROSITE" id="PS00134">
    <property type="entry name" value="TRYPSIN_HIS"/>
    <property type="match status" value="1"/>
</dbReference>
<dbReference type="FunFam" id="2.40.10.10:FF:000006">
    <property type="entry name" value="Serine proteinase stubble"/>
    <property type="match status" value="1"/>
</dbReference>
<keyword evidence="4" id="KW-1015">Disulfide bond</keyword>
<dbReference type="CDD" id="cd00190">
    <property type="entry name" value="Tryp_SPc"/>
    <property type="match status" value="1"/>
</dbReference>
<dbReference type="Pfam" id="PF00089">
    <property type="entry name" value="Trypsin"/>
    <property type="match status" value="1"/>
</dbReference>
<dbReference type="GO" id="GO:0004252">
    <property type="term" value="F:serine-type endopeptidase activity"/>
    <property type="evidence" value="ECO:0007669"/>
    <property type="project" value="InterPro"/>
</dbReference>
<evidence type="ECO:0000313" key="7">
    <source>
        <dbReference type="Ensembl" id="ENSBIXP00005045173.1"/>
    </source>
</evidence>
<dbReference type="Gene3D" id="2.40.10.10">
    <property type="entry name" value="Trypsin-like serine proteases"/>
    <property type="match status" value="1"/>
</dbReference>
<feature type="domain" description="Peptidase S1" evidence="6">
    <location>
        <begin position="42"/>
        <end position="290"/>
    </location>
</feature>
<evidence type="ECO:0000256" key="1">
    <source>
        <dbReference type="ARBA" id="ARBA00022670"/>
    </source>
</evidence>
<dbReference type="InterPro" id="IPR001254">
    <property type="entry name" value="Trypsin_dom"/>
</dbReference>
<evidence type="ECO:0000256" key="2">
    <source>
        <dbReference type="ARBA" id="ARBA00022801"/>
    </source>
</evidence>
<dbReference type="Proteomes" id="UP000429181">
    <property type="component" value="Chromosome 17"/>
</dbReference>
<evidence type="ECO:0000259" key="6">
    <source>
        <dbReference type="PROSITE" id="PS50240"/>
    </source>
</evidence>
<dbReference type="SMART" id="SM00020">
    <property type="entry name" value="Tryp_SPc"/>
    <property type="match status" value="1"/>
</dbReference>
<dbReference type="PROSITE" id="PS50240">
    <property type="entry name" value="TRYPSIN_DOM"/>
    <property type="match status" value="1"/>
</dbReference>
<dbReference type="GO" id="GO:0006508">
    <property type="term" value="P:proteolysis"/>
    <property type="evidence" value="ECO:0007669"/>
    <property type="project" value="UniProtKB-KW"/>
</dbReference>
<keyword evidence="3 5" id="KW-0720">Serine protease</keyword>
<evidence type="ECO:0000313" key="8">
    <source>
        <dbReference type="Proteomes" id="UP000429181"/>
    </source>
</evidence>
<dbReference type="PROSITE" id="PS00135">
    <property type="entry name" value="TRYPSIN_SER"/>
    <property type="match status" value="1"/>
</dbReference>
<protein>
    <submittedName>
        <fullName evidence="7">Serine protease 48</fullName>
    </submittedName>
</protein>
<dbReference type="InterPro" id="IPR009003">
    <property type="entry name" value="Peptidase_S1_PA"/>
</dbReference>
<evidence type="ECO:0000256" key="3">
    <source>
        <dbReference type="ARBA" id="ARBA00022825"/>
    </source>
</evidence>
<name>A0A4W2IN89_BOBOX</name>
<keyword evidence="1 5" id="KW-0645">Protease</keyword>
<dbReference type="InterPro" id="IPR043504">
    <property type="entry name" value="Peptidase_S1_PA_chymotrypsin"/>
</dbReference>
<reference evidence="7" key="2">
    <citation type="submission" date="2025-08" db="UniProtKB">
        <authorList>
            <consortium name="Ensembl"/>
        </authorList>
    </citation>
    <scope>IDENTIFICATION</scope>
</reference>
<proteinExistence type="predicted"/>
<dbReference type="PANTHER" id="PTHR24253:SF162">
    <property type="entry name" value="SERINE PROTEASE 48"/>
    <property type="match status" value="1"/>
</dbReference>
<reference evidence="7 8" key="1">
    <citation type="submission" date="2018-11" db="EMBL/GenBank/DDBJ databases">
        <title>Haplotype-resolved cattle genomes.</title>
        <authorList>
            <person name="Low W.Y."/>
            <person name="Tearle R."/>
            <person name="Bickhart D.M."/>
            <person name="Rosen B.D."/>
            <person name="Koren S."/>
            <person name="Rhie A."/>
            <person name="Hiendleder S."/>
            <person name="Phillippy A.M."/>
            <person name="Smith T.P.L."/>
            <person name="Williams J.L."/>
        </authorList>
    </citation>
    <scope>NUCLEOTIDE SEQUENCE [LARGE SCALE GENOMIC DNA]</scope>
</reference>
<dbReference type="InterPro" id="IPR033116">
    <property type="entry name" value="TRYPSIN_SER"/>
</dbReference>
<dbReference type="InterPro" id="IPR001314">
    <property type="entry name" value="Peptidase_S1A"/>
</dbReference>
<dbReference type="InterPro" id="IPR018114">
    <property type="entry name" value="TRYPSIN_HIS"/>
</dbReference>
<gene>
    <name evidence="7" type="primary">PRSS48</name>
</gene>
<sequence>TWIYNSVFVLGRRGSEGQDKRTFTFLSPLPLVCGRPVYSGRVVGGKDAAATRWPWQVSLQLSNSHVCGGSLLSDRWIVTAAHCLQMTRIPFLYTVQLGSVDRDNLDEGVILRVSRIVIHPTYSNVSGDIALLRLFSRVTYSSSILPICLSNVKKKRLIIPDSCWVTGWGKLKEEGENAHNKGVFYTSPSCTHFRVFIFWAFQYCSKDFLQNQINRHSPEPVIMETMICAGDVKKGKDTCQGDSGGPLACHIDGIWILIGLSSWGRGCGISFPGIYTNVTYYQKWIMSVISRAEVLGANNLNLSDFLFSIVPLSLALLGPSCVFGSNILPGE</sequence>
<organism evidence="7 8">
    <name type="scientific">Bos indicus x Bos taurus</name>
    <name type="common">Hybrid cattle</name>
    <dbReference type="NCBI Taxonomy" id="30522"/>
    <lineage>
        <taxon>Eukaryota</taxon>
        <taxon>Metazoa</taxon>
        <taxon>Chordata</taxon>
        <taxon>Craniata</taxon>
        <taxon>Vertebrata</taxon>
        <taxon>Euteleostomi</taxon>
        <taxon>Mammalia</taxon>
        <taxon>Eutheria</taxon>
        <taxon>Laurasiatheria</taxon>
        <taxon>Artiodactyla</taxon>
        <taxon>Ruminantia</taxon>
        <taxon>Pecora</taxon>
        <taxon>Bovidae</taxon>
        <taxon>Bovinae</taxon>
        <taxon>Bos</taxon>
    </lineage>
</organism>